<reference evidence="2 3" key="1">
    <citation type="submission" date="2017-09" db="EMBL/GenBank/DDBJ databases">
        <title>Depth-based differentiation of microbial function through sediment-hosted aquifers and enrichment of novel symbionts in the deep terrestrial subsurface.</title>
        <authorList>
            <person name="Probst A.J."/>
            <person name="Ladd B."/>
            <person name="Jarett J.K."/>
            <person name="Geller-Mcgrath D.E."/>
            <person name="Sieber C.M."/>
            <person name="Emerson J.B."/>
            <person name="Anantharaman K."/>
            <person name="Thomas B.C."/>
            <person name="Malmstrom R."/>
            <person name="Stieglmeier M."/>
            <person name="Klingl A."/>
            <person name="Woyke T."/>
            <person name="Ryan C.M."/>
            <person name="Banfield J.F."/>
        </authorList>
    </citation>
    <scope>NUCLEOTIDE SEQUENCE [LARGE SCALE GENOMIC DNA]</scope>
    <source>
        <strain evidence="2">CG11_big_fil_rev_8_21_14_0_20_39_34</strain>
    </source>
</reference>
<gene>
    <name evidence="2" type="ORF">COV59_00485</name>
</gene>
<dbReference type="Proteomes" id="UP000229600">
    <property type="component" value="Unassembled WGS sequence"/>
</dbReference>
<comment type="caution">
    <text evidence="2">The sequence shown here is derived from an EMBL/GenBank/DDBJ whole genome shotgun (WGS) entry which is preliminary data.</text>
</comment>
<organism evidence="2 3">
    <name type="scientific">Candidatus Magasanikbacteria bacterium CG11_big_fil_rev_8_21_14_0_20_39_34</name>
    <dbReference type="NCBI Taxonomy" id="1974653"/>
    <lineage>
        <taxon>Bacteria</taxon>
        <taxon>Candidatus Magasanikiibacteriota</taxon>
    </lineage>
</organism>
<dbReference type="CDD" id="cd02440">
    <property type="entry name" value="AdoMet_MTases"/>
    <property type="match status" value="1"/>
</dbReference>
<dbReference type="GO" id="GO:0008757">
    <property type="term" value="F:S-adenosylmethionine-dependent methyltransferase activity"/>
    <property type="evidence" value="ECO:0007669"/>
    <property type="project" value="InterPro"/>
</dbReference>
<dbReference type="GO" id="GO:0032259">
    <property type="term" value="P:methylation"/>
    <property type="evidence" value="ECO:0007669"/>
    <property type="project" value="UniProtKB-KW"/>
</dbReference>
<keyword evidence="2" id="KW-0489">Methyltransferase</keyword>
<keyword evidence="2" id="KW-0808">Transferase</keyword>
<accession>A0A2H0N6S6</accession>
<dbReference type="PANTHER" id="PTHR45036:SF1">
    <property type="entry name" value="METHYLTRANSFERASE LIKE 7A"/>
    <property type="match status" value="1"/>
</dbReference>
<dbReference type="SUPFAM" id="SSF53335">
    <property type="entry name" value="S-adenosyl-L-methionine-dependent methyltransferases"/>
    <property type="match status" value="1"/>
</dbReference>
<dbReference type="PANTHER" id="PTHR45036">
    <property type="entry name" value="METHYLTRANSFERASE LIKE 7B"/>
    <property type="match status" value="1"/>
</dbReference>
<feature type="domain" description="Methyltransferase type 11" evidence="1">
    <location>
        <begin position="38"/>
        <end position="133"/>
    </location>
</feature>
<dbReference type="EMBL" id="PCWN01000001">
    <property type="protein sequence ID" value="PIR04588.1"/>
    <property type="molecule type" value="Genomic_DNA"/>
</dbReference>
<dbReference type="InterPro" id="IPR029063">
    <property type="entry name" value="SAM-dependent_MTases_sf"/>
</dbReference>
<evidence type="ECO:0000313" key="2">
    <source>
        <dbReference type="EMBL" id="PIR04588.1"/>
    </source>
</evidence>
<name>A0A2H0N6S6_9BACT</name>
<dbReference type="AlphaFoldDB" id="A0A2H0N6S6"/>
<protein>
    <submittedName>
        <fullName evidence="2">SAM-dependent methyltransferase</fullName>
    </submittedName>
</protein>
<proteinExistence type="predicted"/>
<dbReference type="Gene3D" id="3.40.50.150">
    <property type="entry name" value="Vaccinia Virus protein VP39"/>
    <property type="match status" value="1"/>
</dbReference>
<dbReference type="Pfam" id="PF08241">
    <property type="entry name" value="Methyltransf_11"/>
    <property type="match status" value="1"/>
</dbReference>
<dbReference type="InterPro" id="IPR052356">
    <property type="entry name" value="Thiol_S-MT"/>
</dbReference>
<evidence type="ECO:0000313" key="3">
    <source>
        <dbReference type="Proteomes" id="UP000229600"/>
    </source>
</evidence>
<sequence>MKFYSRYIFPYILDFLMSRSFFQSMRKNILKDVKGDILEIGFGTGLNINCYPEEVKKITVLDVNVGMNTRAKKRVKKSLKEVEYVVITAEKMPFKNESFDTVVSTWTLCSIEDVFSAMHEIYRVLKPGGQFIFIEHGLSSDAKIRKWQKRITPIWKIIGDGCYADRNIKEIILSEPFEMQTLQEGETKKTNRLFAYIYQGIAQKKYPQNHFEK</sequence>
<dbReference type="InterPro" id="IPR013216">
    <property type="entry name" value="Methyltransf_11"/>
</dbReference>
<evidence type="ECO:0000259" key="1">
    <source>
        <dbReference type="Pfam" id="PF08241"/>
    </source>
</evidence>